<sequence>MKNFIIIILVFQIFTKSTTAQSGVVILPPYNGAWTNCTIDIAAAEYQSFSIKIEDYSVPISPGFGYYIPGNSSSKRIHGIGFRLLNATLHLWGCLCQIKLIKSGVYIYPIHLIIV</sequence>
<accession>A0A397W9V7</accession>
<proteinExistence type="predicted"/>
<reference evidence="2 3" key="1">
    <citation type="submission" date="2018-06" db="EMBL/GenBank/DDBJ databases">
        <title>Comparative genomics reveals the genomic features of Rhizophagus irregularis, R. cerebriforme, R. diaphanum and Gigaspora rosea, and their symbiotic lifestyle signature.</title>
        <authorList>
            <person name="Morin E."/>
            <person name="San Clemente H."/>
            <person name="Chen E.C.H."/>
            <person name="De La Providencia I."/>
            <person name="Hainaut M."/>
            <person name="Kuo A."/>
            <person name="Kohler A."/>
            <person name="Murat C."/>
            <person name="Tang N."/>
            <person name="Roy S."/>
            <person name="Loubradou J."/>
            <person name="Henrissat B."/>
            <person name="Grigoriev I.V."/>
            <person name="Corradi N."/>
            <person name="Roux C."/>
            <person name="Martin F.M."/>
        </authorList>
    </citation>
    <scope>NUCLEOTIDE SEQUENCE [LARGE SCALE GENOMIC DNA]</scope>
    <source>
        <strain evidence="2 3">DAOM 194757</strain>
    </source>
</reference>
<dbReference type="EMBL" id="QKWP01000042">
    <property type="protein sequence ID" value="RIB29273.1"/>
    <property type="molecule type" value="Genomic_DNA"/>
</dbReference>
<dbReference type="OrthoDB" id="2388461at2759"/>
<evidence type="ECO:0000313" key="2">
    <source>
        <dbReference type="EMBL" id="RIB29273.1"/>
    </source>
</evidence>
<comment type="caution">
    <text evidence="2">The sequence shown here is derived from an EMBL/GenBank/DDBJ whole genome shotgun (WGS) entry which is preliminary data.</text>
</comment>
<name>A0A397W9V7_9GLOM</name>
<feature type="non-terminal residue" evidence="2">
    <location>
        <position position="115"/>
    </location>
</feature>
<keyword evidence="3" id="KW-1185">Reference proteome</keyword>
<organism evidence="2 3">
    <name type="scientific">Gigaspora rosea</name>
    <dbReference type="NCBI Taxonomy" id="44941"/>
    <lineage>
        <taxon>Eukaryota</taxon>
        <taxon>Fungi</taxon>
        <taxon>Fungi incertae sedis</taxon>
        <taxon>Mucoromycota</taxon>
        <taxon>Glomeromycotina</taxon>
        <taxon>Glomeromycetes</taxon>
        <taxon>Diversisporales</taxon>
        <taxon>Gigasporaceae</taxon>
        <taxon>Gigaspora</taxon>
    </lineage>
</organism>
<feature type="signal peptide" evidence="1">
    <location>
        <begin position="1"/>
        <end position="20"/>
    </location>
</feature>
<feature type="chain" id="PRO_5017265740" evidence="1">
    <location>
        <begin position="21"/>
        <end position="115"/>
    </location>
</feature>
<gene>
    <name evidence="2" type="ORF">C2G38_2239024</name>
</gene>
<keyword evidence="1" id="KW-0732">Signal</keyword>
<dbReference type="Proteomes" id="UP000266673">
    <property type="component" value="Unassembled WGS sequence"/>
</dbReference>
<evidence type="ECO:0000256" key="1">
    <source>
        <dbReference type="SAM" id="SignalP"/>
    </source>
</evidence>
<evidence type="ECO:0000313" key="3">
    <source>
        <dbReference type="Proteomes" id="UP000266673"/>
    </source>
</evidence>
<dbReference type="AlphaFoldDB" id="A0A397W9V7"/>
<protein>
    <submittedName>
        <fullName evidence="2">Uncharacterized protein</fullName>
    </submittedName>
</protein>